<name>A0A1U7X8N8_NICSY</name>
<keyword evidence="2" id="KW-1185">Reference proteome</keyword>
<dbReference type="InterPro" id="IPR000477">
    <property type="entry name" value="RT_dom"/>
</dbReference>
<dbReference type="PANTHER" id="PTHR19446">
    <property type="entry name" value="REVERSE TRANSCRIPTASES"/>
    <property type="match status" value="1"/>
</dbReference>
<evidence type="ECO:0000313" key="3">
    <source>
        <dbReference type="RefSeq" id="XP_009786011.1"/>
    </source>
</evidence>
<dbReference type="AlphaFoldDB" id="A0A1U7X8N8"/>
<dbReference type="RefSeq" id="XP_009786011.1">
    <property type="nucleotide sequence ID" value="XM_009787709.1"/>
</dbReference>
<dbReference type="eggNOG" id="ENOG502SXIZ">
    <property type="taxonomic scope" value="Eukaryota"/>
</dbReference>
<evidence type="ECO:0000313" key="2">
    <source>
        <dbReference type="Proteomes" id="UP000189701"/>
    </source>
</evidence>
<reference evidence="3" key="2">
    <citation type="submission" date="2025-08" db="UniProtKB">
        <authorList>
            <consortium name="RefSeq"/>
        </authorList>
    </citation>
    <scope>IDENTIFICATION</scope>
    <source>
        <tissue evidence="3">Leaf</tissue>
    </source>
</reference>
<dbReference type="Proteomes" id="UP000189701">
    <property type="component" value="Unplaced"/>
</dbReference>
<reference evidence="2" key="1">
    <citation type="journal article" date="2013" name="Genome Biol.">
        <title>Reference genomes and transcriptomes of Nicotiana sylvestris and Nicotiana tomentosiformis.</title>
        <authorList>
            <person name="Sierro N."/>
            <person name="Battey J.N."/>
            <person name="Ouadi S."/>
            <person name="Bovet L."/>
            <person name="Goepfert S."/>
            <person name="Bakaher N."/>
            <person name="Peitsch M.C."/>
            <person name="Ivanov N.V."/>
        </authorList>
    </citation>
    <scope>NUCLEOTIDE SEQUENCE [LARGE SCALE GENOMIC DNA]</scope>
</reference>
<proteinExistence type="predicted"/>
<evidence type="ECO:0000259" key="1">
    <source>
        <dbReference type="Pfam" id="PF00078"/>
    </source>
</evidence>
<gene>
    <name evidence="3" type="primary">LOC104234180</name>
</gene>
<protein>
    <submittedName>
        <fullName evidence="3">Uncharacterized protein LOC104234180</fullName>
    </submittedName>
</protein>
<dbReference type="Pfam" id="PF00078">
    <property type="entry name" value="RVT_1"/>
    <property type="match status" value="1"/>
</dbReference>
<sequence length="359" mass="42244">MKVKYLNLVESVNEEEKKANRENYKLAKKEAKLAVTAAKTATISCLYKELEGRGADKRLFKLAKARERKARDLDQVKYIKDEEGRVLLDEGLIRRRWQTDFHSLLNEERDRSFVLGYLELSRRRCDFGYCRRIRLDEVERAMRKMSRGKTSEPDEISIEFWKSAGKGRSTTKSIHLDGILMEQYRVRKKDLYMTFIDLEKACDKVSRKILWRYLDARGVPIAYVRLIKDIYDRVKTRVRMVGGESDHFPVMIGLHQRSALSPFLFALTMDILMRHIQGEDRDYFWTVSQLPQEDRNEECKNRREGAQRRQEWLVEKGMELVWVVELVVFEKLCSGSVGKWENSGTNRWQDDPETKPGAG</sequence>
<organism evidence="2 3">
    <name type="scientific">Nicotiana sylvestris</name>
    <name type="common">Wood tobacco</name>
    <name type="synonym">South American tobacco</name>
    <dbReference type="NCBI Taxonomy" id="4096"/>
    <lineage>
        <taxon>Eukaryota</taxon>
        <taxon>Viridiplantae</taxon>
        <taxon>Streptophyta</taxon>
        <taxon>Embryophyta</taxon>
        <taxon>Tracheophyta</taxon>
        <taxon>Spermatophyta</taxon>
        <taxon>Magnoliopsida</taxon>
        <taxon>eudicotyledons</taxon>
        <taxon>Gunneridae</taxon>
        <taxon>Pentapetalae</taxon>
        <taxon>asterids</taxon>
        <taxon>lamiids</taxon>
        <taxon>Solanales</taxon>
        <taxon>Solanaceae</taxon>
        <taxon>Nicotianoideae</taxon>
        <taxon>Nicotianeae</taxon>
        <taxon>Nicotiana</taxon>
    </lineage>
</organism>
<accession>A0A1U7X8N8</accession>
<feature type="domain" description="Reverse transcriptase" evidence="1">
    <location>
        <begin position="169"/>
        <end position="278"/>
    </location>
</feature>